<organism evidence="18 19">
    <name type="scientific">Brassica napus</name>
    <name type="common">Rape</name>
    <dbReference type="NCBI Taxonomy" id="3708"/>
    <lineage>
        <taxon>Eukaryota</taxon>
        <taxon>Viridiplantae</taxon>
        <taxon>Streptophyta</taxon>
        <taxon>Embryophyta</taxon>
        <taxon>Tracheophyta</taxon>
        <taxon>Spermatophyta</taxon>
        <taxon>Magnoliopsida</taxon>
        <taxon>eudicotyledons</taxon>
        <taxon>Gunneridae</taxon>
        <taxon>Pentapetalae</taxon>
        <taxon>rosids</taxon>
        <taxon>malvids</taxon>
        <taxon>Brassicales</taxon>
        <taxon>Brassicaceae</taxon>
        <taxon>Brassiceae</taxon>
        <taxon>Brassica</taxon>
    </lineage>
</organism>
<dbReference type="InterPro" id="IPR000719">
    <property type="entry name" value="Prot_kinase_dom"/>
</dbReference>
<keyword evidence="6" id="KW-0732">Signal</keyword>
<dbReference type="InterPro" id="IPR055414">
    <property type="entry name" value="LRR_R13L4/SHOC2-like"/>
</dbReference>
<dbReference type="Proteomes" id="UP000824890">
    <property type="component" value="Unassembled WGS sequence"/>
</dbReference>
<dbReference type="Pfam" id="PF08263">
    <property type="entry name" value="LRRNT_2"/>
    <property type="match status" value="1"/>
</dbReference>
<evidence type="ECO:0000256" key="3">
    <source>
        <dbReference type="ARBA" id="ARBA00022614"/>
    </source>
</evidence>
<comment type="caution">
    <text evidence="18">The sequence shown here is derived from an EMBL/GenBank/DDBJ whole genome shotgun (WGS) entry which is preliminary data.</text>
</comment>
<dbReference type="InterPro" id="IPR013210">
    <property type="entry name" value="LRR_N_plant-typ"/>
</dbReference>
<dbReference type="PROSITE" id="PS00107">
    <property type="entry name" value="PROTEIN_KINASE_ATP"/>
    <property type="match status" value="1"/>
</dbReference>
<dbReference type="Pfam" id="PF00069">
    <property type="entry name" value="Pkinase"/>
    <property type="match status" value="1"/>
</dbReference>
<dbReference type="InterPro" id="IPR032675">
    <property type="entry name" value="LRR_dom_sf"/>
</dbReference>
<keyword evidence="10 14" id="KW-0067">ATP-binding</keyword>
<evidence type="ECO:0000256" key="10">
    <source>
        <dbReference type="ARBA" id="ARBA00022840"/>
    </source>
</evidence>
<proteinExistence type="inferred from homology"/>
<keyword evidence="19" id="KW-1185">Reference proteome</keyword>
<keyword evidence="11 16" id="KW-1133">Transmembrane helix</keyword>
<dbReference type="Pfam" id="PF00560">
    <property type="entry name" value="LRR_1"/>
    <property type="match status" value="6"/>
</dbReference>
<evidence type="ECO:0000256" key="9">
    <source>
        <dbReference type="ARBA" id="ARBA00022777"/>
    </source>
</evidence>
<name>A0ABQ8EKC9_BRANA</name>
<dbReference type="SMART" id="SM00220">
    <property type="entry name" value="S_TKc"/>
    <property type="match status" value="1"/>
</dbReference>
<gene>
    <name evidence="18" type="ORF">HID58_000820</name>
</gene>
<evidence type="ECO:0000256" key="4">
    <source>
        <dbReference type="ARBA" id="ARBA00022679"/>
    </source>
</evidence>
<evidence type="ECO:0000313" key="18">
    <source>
        <dbReference type="EMBL" id="KAH0941183.1"/>
    </source>
</evidence>
<evidence type="ECO:0000256" key="6">
    <source>
        <dbReference type="ARBA" id="ARBA00022729"/>
    </source>
</evidence>
<dbReference type="PANTHER" id="PTHR48056">
    <property type="entry name" value="LRR RECEPTOR-LIKE SERINE/THREONINE-PROTEIN KINASE-RELATED"/>
    <property type="match status" value="1"/>
</dbReference>
<feature type="transmembrane region" description="Helical" evidence="16">
    <location>
        <begin position="12"/>
        <end position="33"/>
    </location>
</feature>
<keyword evidence="12 16" id="KW-0472">Membrane</keyword>
<dbReference type="Pfam" id="PF23598">
    <property type="entry name" value="LRR_14"/>
    <property type="match status" value="1"/>
</dbReference>
<keyword evidence="13" id="KW-0325">Glycoprotein</keyword>
<reference evidence="18 19" key="1">
    <citation type="submission" date="2021-05" db="EMBL/GenBank/DDBJ databases">
        <title>Genome Assembly of Synthetic Allotetraploid Brassica napus Reveals Homoeologous Exchanges between Subgenomes.</title>
        <authorList>
            <person name="Davis J.T."/>
        </authorList>
    </citation>
    <scope>NUCLEOTIDE SEQUENCE [LARGE SCALE GENOMIC DNA]</scope>
    <source>
        <strain evidence="19">cv. Da-Ae</strain>
        <tissue evidence="18">Seedling</tissue>
    </source>
</reference>
<evidence type="ECO:0000256" key="7">
    <source>
        <dbReference type="ARBA" id="ARBA00022737"/>
    </source>
</evidence>
<evidence type="ECO:0000256" key="16">
    <source>
        <dbReference type="SAM" id="Phobius"/>
    </source>
</evidence>
<dbReference type="PROSITE" id="PS00108">
    <property type="entry name" value="PROTEIN_KINASE_ST"/>
    <property type="match status" value="1"/>
</dbReference>
<dbReference type="Gene3D" id="3.30.200.20">
    <property type="entry name" value="Phosphorylase Kinase, domain 1"/>
    <property type="match status" value="1"/>
</dbReference>
<evidence type="ECO:0000256" key="13">
    <source>
        <dbReference type="ARBA" id="ARBA00023180"/>
    </source>
</evidence>
<accession>A0ABQ8EKC9</accession>
<comment type="similarity">
    <text evidence="2">Belongs to the protein kinase superfamily. Ser/Thr protein kinase family.</text>
</comment>
<dbReference type="PROSITE" id="PS50011">
    <property type="entry name" value="PROTEIN_KINASE_DOM"/>
    <property type="match status" value="1"/>
</dbReference>
<dbReference type="EMBL" id="JAGKQM010000001">
    <property type="protein sequence ID" value="KAH0941183.1"/>
    <property type="molecule type" value="Genomic_DNA"/>
</dbReference>
<keyword evidence="8 14" id="KW-0547">Nucleotide-binding</keyword>
<evidence type="ECO:0000259" key="17">
    <source>
        <dbReference type="PROSITE" id="PS50011"/>
    </source>
</evidence>
<evidence type="ECO:0000256" key="8">
    <source>
        <dbReference type="ARBA" id="ARBA00022741"/>
    </source>
</evidence>
<dbReference type="SUPFAM" id="SSF56112">
    <property type="entry name" value="Protein kinase-like (PK-like)"/>
    <property type="match status" value="1"/>
</dbReference>
<keyword evidence="4" id="KW-0808">Transferase</keyword>
<feature type="region of interest" description="Disordered" evidence="15">
    <location>
        <begin position="987"/>
        <end position="1013"/>
    </location>
</feature>
<dbReference type="InterPro" id="IPR001611">
    <property type="entry name" value="Leu-rich_rpt"/>
</dbReference>
<evidence type="ECO:0000256" key="12">
    <source>
        <dbReference type="ARBA" id="ARBA00023136"/>
    </source>
</evidence>
<keyword evidence="9" id="KW-0418">Kinase</keyword>
<dbReference type="InterPro" id="IPR050647">
    <property type="entry name" value="Plant_LRR-RLKs"/>
</dbReference>
<evidence type="ECO:0000313" key="19">
    <source>
        <dbReference type="Proteomes" id="UP000824890"/>
    </source>
</evidence>
<feature type="domain" description="Protein kinase" evidence="17">
    <location>
        <begin position="700"/>
        <end position="982"/>
    </location>
</feature>
<feature type="transmembrane region" description="Helical" evidence="16">
    <location>
        <begin position="640"/>
        <end position="665"/>
    </location>
</feature>
<feature type="non-terminal residue" evidence="18">
    <location>
        <position position="1"/>
    </location>
</feature>
<comment type="subcellular location">
    <subcellularLocation>
        <location evidence="1">Membrane</location>
        <topology evidence="1">Single-pass membrane protein</topology>
    </subcellularLocation>
</comment>
<dbReference type="PANTHER" id="PTHR48056:SF84">
    <property type="entry name" value="PROTEIN KINASE DOMAIN-CONTAINING PROTEIN"/>
    <property type="match status" value="1"/>
</dbReference>
<dbReference type="SMART" id="SM00369">
    <property type="entry name" value="LRR_TYP"/>
    <property type="match status" value="6"/>
</dbReference>
<dbReference type="InterPro" id="IPR011009">
    <property type="entry name" value="Kinase-like_dom_sf"/>
</dbReference>
<dbReference type="InterPro" id="IPR003591">
    <property type="entry name" value="Leu-rich_rpt_typical-subtyp"/>
</dbReference>
<dbReference type="Gene3D" id="3.80.10.10">
    <property type="entry name" value="Ribonuclease Inhibitor"/>
    <property type="match status" value="3"/>
</dbReference>
<evidence type="ECO:0000256" key="5">
    <source>
        <dbReference type="ARBA" id="ARBA00022692"/>
    </source>
</evidence>
<dbReference type="Pfam" id="PF13855">
    <property type="entry name" value="LRR_8"/>
    <property type="match status" value="1"/>
</dbReference>
<keyword evidence="3" id="KW-0433">Leucine-rich repeat</keyword>
<sequence>SHKHERKKNKTILLVKMLYYLILLLLCLSSTYLCLSPNHDATILRQAKLGLSDPAQSLSSWSENDVTPCHWRGITCDATSAVFSVNLSSFMLLGPFPSVLCRLPSLSFLSLYNNSINGSLSGDEFTSCRNLSQLDLSENLLVGSIPESLPFTLPNLRHFEVSGNNLSDTIPASFGEFRKLEKLNLAGNLLSGTIPASLGNLSTLRELKLAYNLFSPGRIPSQLGNLTELRVLWLAGCNLAGPVPQALSRLTHLVSLDLTMNQLTGSVLSWITELKSIEQIEIFNNSFSGELPEAMGNMTMLKNFDASTNKLTGKIPEGLARLNLESLNLFENMLEGPLPESITHSKTLTELKLFNNKLTGEIPSQLGASSPLQFVDFSYNQFSGEIPANICGGGKLEFLMLIGNSFSGEIPINLGKCRSLTRVRLNNNKLSGHVPEEFWGLPRMSLLELSENSFTGRISESIAGAKNLSNLRISKNQFSGSIPGEIGSLNGLIEITGDENSFSGEVPSTLVKLKQLSRLDLSSNQLSGEIPRGIRGWKNLNELNLANNHLSGEVSRELGDLPVLNYLDLSNNQFSGEIPPELQNLKLNVINLSYNHLSGRVPPLYANKIYDSSFVGNHDLCVDDHDSLCRKKSTRSQNIGYVWILLSIFILTCMVFVVGVVMFIANCKKMRASKSARFSASKWRSFHKLHFSEHEIVDCLDERNVIGSGSSGKVYRVELSGGEVVVAVKKLNKTAKGGEDDSLNRDVFAAEVETLGTIRHKSIVRLWCCCSSGDCKLLVYEYMPNGSLADVLHSHCKGGVLLGWPERLRIGLDAAEGLSYLHHDCVPPIVHRDVKSSNILLDADYGAKVADFGIAKIGQMSGAKSPEAMSGIAGSCGYIAPEYVYTLRVNEKSDIYSFGIVLLELVTGKQPTDLELGDKDMVKWVCSTLDQCGLESVIDPKLDLGFKEEISKVIHIGLLCTSPLPLNRPSMRKVVIMLQEVSGAVSSSRPNASKRSKSSGKLSPYYVEDVNSV</sequence>
<protein>
    <recommendedName>
        <fullName evidence="17">Protein kinase domain-containing protein</fullName>
    </recommendedName>
</protein>
<dbReference type="Gene3D" id="1.10.510.10">
    <property type="entry name" value="Transferase(Phosphotransferase) domain 1"/>
    <property type="match status" value="1"/>
</dbReference>
<dbReference type="InterPro" id="IPR008271">
    <property type="entry name" value="Ser/Thr_kinase_AS"/>
</dbReference>
<evidence type="ECO:0000256" key="1">
    <source>
        <dbReference type="ARBA" id="ARBA00004167"/>
    </source>
</evidence>
<keyword evidence="7" id="KW-0677">Repeat</keyword>
<evidence type="ECO:0000256" key="2">
    <source>
        <dbReference type="ARBA" id="ARBA00008684"/>
    </source>
</evidence>
<keyword evidence="5 16" id="KW-0812">Transmembrane</keyword>
<dbReference type="SUPFAM" id="SSF52058">
    <property type="entry name" value="L domain-like"/>
    <property type="match status" value="2"/>
</dbReference>
<dbReference type="InterPro" id="IPR017441">
    <property type="entry name" value="Protein_kinase_ATP_BS"/>
</dbReference>
<evidence type="ECO:0000256" key="11">
    <source>
        <dbReference type="ARBA" id="ARBA00022989"/>
    </source>
</evidence>
<evidence type="ECO:0000256" key="14">
    <source>
        <dbReference type="PROSITE-ProRule" id="PRU10141"/>
    </source>
</evidence>
<feature type="binding site" evidence="14">
    <location>
        <position position="730"/>
    </location>
    <ligand>
        <name>ATP</name>
        <dbReference type="ChEBI" id="CHEBI:30616"/>
    </ligand>
</feature>
<evidence type="ECO:0000256" key="15">
    <source>
        <dbReference type="SAM" id="MobiDB-lite"/>
    </source>
</evidence>